<dbReference type="AlphaFoldDB" id="A0A1E1LZP4"/>
<evidence type="ECO:0000313" key="2">
    <source>
        <dbReference type="Proteomes" id="UP000177625"/>
    </source>
</evidence>
<proteinExistence type="predicted"/>
<accession>A0A1E1LZP4</accession>
<organism evidence="1 2">
    <name type="scientific">Rhynchosporium secalis</name>
    <name type="common">Barley scald fungus</name>
    <dbReference type="NCBI Taxonomy" id="38038"/>
    <lineage>
        <taxon>Eukaryota</taxon>
        <taxon>Fungi</taxon>
        <taxon>Dikarya</taxon>
        <taxon>Ascomycota</taxon>
        <taxon>Pezizomycotina</taxon>
        <taxon>Leotiomycetes</taxon>
        <taxon>Helotiales</taxon>
        <taxon>Ploettnerulaceae</taxon>
        <taxon>Rhynchosporium</taxon>
    </lineage>
</organism>
<gene>
    <name evidence="1" type="ORF">RSE6_02204</name>
</gene>
<evidence type="ECO:0000313" key="1">
    <source>
        <dbReference type="EMBL" id="CZT42336.1"/>
    </source>
</evidence>
<sequence length="138" mass="15078">MSSSSISLPFEPANLSHRSTSCTTCSGVAGKGTSFCPPCRMETKSNLKEDITSCAKLSLETEAALKFFNAPRGSQVVNAVWTSSLPSWRSVPRVTTFETYFDKPQDFLSSHHYSSGATTEKSQLLLPAEIGWTTKDFL</sequence>
<reference evidence="2" key="1">
    <citation type="submission" date="2016-03" db="EMBL/GenBank/DDBJ databases">
        <authorList>
            <person name="Guldener U."/>
        </authorList>
    </citation>
    <scope>NUCLEOTIDE SEQUENCE [LARGE SCALE GENOMIC DNA]</scope>
</reference>
<dbReference type="Proteomes" id="UP000177625">
    <property type="component" value="Unassembled WGS sequence"/>
</dbReference>
<keyword evidence="2" id="KW-1185">Reference proteome</keyword>
<protein>
    <submittedName>
        <fullName evidence="1">Uncharacterized protein</fullName>
    </submittedName>
</protein>
<name>A0A1E1LZP4_RHYSE</name>
<dbReference type="EMBL" id="FJVC01000087">
    <property type="protein sequence ID" value="CZT42336.1"/>
    <property type="molecule type" value="Genomic_DNA"/>
</dbReference>